<name>A0ABN9YH99_9DINO</name>
<evidence type="ECO:0000256" key="1">
    <source>
        <dbReference type="SAM" id="MobiDB-lite"/>
    </source>
</evidence>
<comment type="caution">
    <text evidence="2">The sequence shown here is derived from an EMBL/GenBank/DDBJ whole genome shotgun (WGS) entry which is preliminary data.</text>
</comment>
<feature type="region of interest" description="Disordered" evidence="1">
    <location>
        <begin position="31"/>
        <end position="91"/>
    </location>
</feature>
<dbReference type="Proteomes" id="UP001189429">
    <property type="component" value="Unassembled WGS sequence"/>
</dbReference>
<sequence>AEDDDGMVALEHVPPEDMMTSAEKSLWKGILGRRPTEPPCRNEEPEVSPEPEVCGREPPADLLDADCYTGPGAGGDPRLPGQLEQQPPLMD</sequence>
<keyword evidence="3" id="KW-1185">Reference proteome</keyword>
<feature type="non-terminal residue" evidence="2">
    <location>
        <position position="1"/>
    </location>
</feature>
<gene>
    <name evidence="2" type="ORF">PCOR1329_LOCUS84633</name>
</gene>
<proteinExistence type="predicted"/>
<protein>
    <submittedName>
        <fullName evidence="2">Uncharacterized protein</fullName>
    </submittedName>
</protein>
<evidence type="ECO:0000313" key="2">
    <source>
        <dbReference type="EMBL" id="CAK0910444.1"/>
    </source>
</evidence>
<evidence type="ECO:0000313" key="3">
    <source>
        <dbReference type="Proteomes" id="UP001189429"/>
    </source>
</evidence>
<dbReference type="EMBL" id="CAUYUJ010022396">
    <property type="protein sequence ID" value="CAK0910444.1"/>
    <property type="molecule type" value="Genomic_DNA"/>
</dbReference>
<accession>A0ABN9YH99</accession>
<feature type="compositionally biased region" description="Basic and acidic residues" evidence="1">
    <location>
        <begin position="34"/>
        <end position="44"/>
    </location>
</feature>
<reference evidence="2" key="1">
    <citation type="submission" date="2023-10" db="EMBL/GenBank/DDBJ databases">
        <authorList>
            <person name="Chen Y."/>
            <person name="Shah S."/>
            <person name="Dougan E. K."/>
            <person name="Thang M."/>
            <person name="Chan C."/>
        </authorList>
    </citation>
    <scope>NUCLEOTIDE SEQUENCE [LARGE SCALE GENOMIC DNA]</scope>
</reference>
<organism evidence="2 3">
    <name type="scientific">Prorocentrum cordatum</name>
    <dbReference type="NCBI Taxonomy" id="2364126"/>
    <lineage>
        <taxon>Eukaryota</taxon>
        <taxon>Sar</taxon>
        <taxon>Alveolata</taxon>
        <taxon>Dinophyceae</taxon>
        <taxon>Prorocentrales</taxon>
        <taxon>Prorocentraceae</taxon>
        <taxon>Prorocentrum</taxon>
    </lineage>
</organism>